<dbReference type="RefSeq" id="WP_146905793.1">
    <property type="nucleotide sequence ID" value="NZ_BJYS01000072.1"/>
</dbReference>
<keyword evidence="2" id="KW-1185">Reference proteome</keyword>
<dbReference type="AlphaFoldDB" id="A0A512B697"/>
<name>A0A512B697_9BACT</name>
<evidence type="ECO:0000313" key="2">
    <source>
        <dbReference type="Proteomes" id="UP000321532"/>
    </source>
</evidence>
<sequence length="421" mass="48301">MKHALLAKLFILFLVFYCLPFISFAQTDFRPGYVITSTNDTLTGFINYQGFIANTHECIFKATLNDKSTTFSPAQITAYRFNADKFYVSSSYLNFKSPSPIFLEYLLKGRVNLFQYRDARGDHFVVSKDTLLLELDNTEKRVEVDGTQYIKNQQLYKGQLRALMGDKLALFPEIDKTDFDVASLMKIVKKYNAQSQETVSVQFEEKKHPYKFSFGIHSSYGKPNLYLNDYTYQSNHYGIGKANFNANYSFTVGVLLDIHLLEMNDKLHFLVEPAYSKMRFGSDVTKKSGTYNRYHNTINIDISALRLPFSLKYSFNSLAWSTQPFLRGGVAHYKFLKNSAADSYLVEEQTSKASGQYTDFAFSKYQNAVFFSVGTDIVGKKHKLTTEIIFEGGDGIYKVKYKPFLKLSRTSNLIFQLAYVL</sequence>
<evidence type="ECO:0000313" key="1">
    <source>
        <dbReference type="EMBL" id="GEO07485.1"/>
    </source>
</evidence>
<dbReference type="EMBL" id="BJYS01000072">
    <property type="protein sequence ID" value="GEO07485.1"/>
    <property type="molecule type" value="Genomic_DNA"/>
</dbReference>
<protein>
    <recommendedName>
        <fullName evidence="3">Outer membrane protein beta-barrel domain-containing protein</fullName>
    </recommendedName>
</protein>
<gene>
    <name evidence="1" type="ORF">AAE02nite_51490</name>
</gene>
<reference evidence="1 2" key="1">
    <citation type="submission" date="2019-07" db="EMBL/GenBank/DDBJ databases">
        <title>Whole genome shotgun sequence of Adhaeribacter aerolatus NBRC 106133.</title>
        <authorList>
            <person name="Hosoyama A."/>
            <person name="Uohara A."/>
            <person name="Ohji S."/>
            <person name="Ichikawa N."/>
        </authorList>
    </citation>
    <scope>NUCLEOTIDE SEQUENCE [LARGE SCALE GENOMIC DNA]</scope>
    <source>
        <strain evidence="1 2">NBRC 106133</strain>
    </source>
</reference>
<organism evidence="1 2">
    <name type="scientific">Adhaeribacter aerolatus</name>
    <dbReference type="NCBI Taxonomy" id="670289"/>
    <lineage>
        <taxon>Bacteria</taxon>
        <taxon>Pseudomonadati</taxon>
        <taxon>Bacteroidota</taxon>
        <taxon>Cytophagia</taxon>
        <taxon>Cytophagales</taxon>
        <taxon>Hymenobacteraceae</taxon>
        <taxon>Adhaeribacter</taxon>
    </lineage>
</organism>
<proteinExistence type="predicted"/>
<dbReference type="Proteomes" id="UP000321532">
    <property type="component" value="Unassembled WGS sequence"/>
</dbReference>
<comment type="caution">
    <text evidence="1">The sequence shown here is derived from an EMBL/GenBank/DDBJ whole genome shotgun (WGS) entry which is preliminary data.</text>
</comment>
<evidence type="ECO:0008006" key="3">
    <source>
        <dbReference type="Google" id="ProtNLM"/>
    </source>
</evidence>
<dbReference type="OrthoDB" id="952442at2"/>
<accession>A0A512B697</accession>